<dbReference type="RefSeq" id="XP_037836061.1">
    <property type="nucleotide sequence ID" value="XM_037980133.1"/>
</dbReference>
<dbReference type="Ensembl" id="ENSKMAT00000026595.1">
    <property type="protein sequence ID" value="ENSKMAP00000026262.1"/>
    <property type="gene ID" value="ENSKMAG00000019476.1"/>
</dbReference>
<dbReference type="RefSeq" id="XP_037836055.1">
    <property type="nucleotide sequence ID" value="XM_037980127.1"/>
</dbReference>
<dbReference type="RefSeq" id="XP_037836054.1">
    <property type="nucleotide sequence ID" value="XM_037980126.1"/>
</dbReference>
<dbReference type="GeneID" id="108236326"/>
<dbReference type="RefSeq" id="XP_024860330.1">
    <property type="nucleotide sequence ID" value="XM_025004562.2"/>
</dbReference>
<dbReference type="RefSeq" id="XP_037836060.1">
    <property type="nucleotide sequence ID" value="XM_037980132.1"/>
</dbReference>
<keyword evidence="4" id="KW-1185">Reference proteome</keyword>
<dbReference type="InterPro" id="IPR029526">
    <property type="entry name" value="PGBD"/>
</dbReference>
<dbReference type="GeneTree" id="ENSGT00510000049866"/>
<dbReference type="RefSeq" id="XP_017265457.1">
    <property type="nucleotide sequence ID" value="XM_017409968.3"/>
</dbReference>
<dbReference type="PANTHER" id="PTHR46599">
    <property type="entry name" value="PIGGYBAC TRANSPOSABLE ELEMENT-DERIVED PROTEIN 4"/>
    <property type="match status" value="1"/>
</dbReference>
<feature type="region of interest" description="Disordered" evidence="1">
    <location>
        <begin position="1"/>
        <end position="101"/>
    </location>
</feature>
<dbReference type="KEGG" id="kmr:108236326"/>
<name>A0A3Q2ZEU4_KRYMA</name>
<dbReference type="RefSeq" id="XP_037836050.1">
    <property type="nucleotide sequence ID" value="XM_037980122.1"/>
</dbReference>
<dbReference type="PANTHER" id="PTHR46599:SF6">
    <property type="entry name" value="DUAL SPECIFICITY PHOSPHATASE 26"/>
    <property type="match status" value="1"/>
</dbReference>
<dbReference type="RefSeq" id="XP_037836052.1">
    <property type="nucleotide sequence ID" value="XM_037980124.1"/>
</dbReference>
<dbReference type="OMA" id="AINAWCI"/>
<protein>
    <submittedName>
        <fullName evidence="3">PiggyBac transposable element-derived protein 4-like</fullName>
    </submittedName>
</protein>
<reference evidence="3" key="1">
    <citation type="submission" date="2025-05" db="UniProtKB">
        <authorList>
            <consortium name="Ensembl"/>
        </authorList>
    </citation>
    <scope>IDENTIFICATION</scope>
</reference>
<proteinExistence type="predicted"/>
<dbReference type="RefSeq" id="XP_037836049.1">
    <property type="nucleotide sequence ID" value="XM_037980121.1"/>
</dbReference>
<accession>A0A3Q2ZEU4</accession>
<dbReference type="RefSeq" id="XP_017265462.1">
    <property type="nucleotide sequence ID" value="XM_017409973.3"/>
</dbReference>
<dbReference type="RefSeq" id="XP_037836057.1">
    <property type="nucleotide sequence ID" value="XM_037980129.1"/>
</dbReference>
<feature type="domain" description="PiggyBac transposable element-derived protein" evidence="2">
    <location>
        <begin position="126"/>
        <end position="468"/>
    </location>
</feature>
<dbReference type="RefSeq" id="XP_017265450.1">
    <property type="nucleotide sequence ID" value="XM_017409961.3"/>
</dbReference>
<dbReference type="RefSeq" id="XP_017265467.1">
    <property type="nucleotide sequence ID" value="XM_017409978.3"/>
</dbReference>
<dbReference type="STRING" id="37003.ENSKMAP00000001165"/>
<evidence type="ECO:0000256" key="1">
    <source>
        <dbReference type="SAM" id="MobiDB-lite"/>
    </source>
</evidence>
<dbReference type="RefSeq" id="XP_037836059.1">
    <property type="nucleotide sequence ID" value="XM_037980131.1"/>
</dbReference>
<evidence type="ECO:0000313" key="4">
    <source>
        <dbReference type="Proteomes" id="UP000264800"/>
    </source>
</evidence>
<dbReference type="RefSeq" id="XP_017272389.1">
    <property type="nucleotide sequence ID" value="XM_017416900.3"/>
</dbReference>
<dbReference type="KEGG" id="kmr:108232288"/>
<dbReference type="RefSeq" id="XP_024860331.1">
    <property type="nucleotide sequence ID" value="XM_025004563.2"/>
</dbReference>
<dbReference type="Pfam" id="PF13843">
    <property type="entry name" value="DDE_Tnp_1_7"/>
    <property type="match status" value="1"/>
</dbReference>
<dbReference type="RefSeq" id="XP_037836056.1">
    <property type="nucleotide sequence ID" value="XM_037980128.1"/>
</dbReference>
<dbReference type="RefSeq" id="XP_017265469.1">
    <property type="nucleotide sequence ID" value="XM_017409980.3"/>
</dbReference>
<feature type="compositionally biased region" description="Polar residues" evidence="1">
    <location>
        <begin position="89"/>
        <end position="101"/>
    </location>
</feature>
<organism evidence="3 4">
    <name type="scientific">Kryptolebias marmoratus</name>
    <name type="common">Mangrove killifish</name>
    <name type="synonym">Rivulus marmoratus</name>
    <dbReference type="NCBI Taxonomy" id="37003"/>
    <lineage>
        <taxon>Eukaryota</taxon>
        <taxon>Metazoa</taxon>
        <taxon>Chordata</taxon>
        <taxon>Craniata</taxon>
        <taxon>Vertebrata</taxon>
        <taxon>Euteleostomi</taxon>
        <taxon>Actinopterygii</taxon>
        <taxon>Neopterygii</taxon>
        <taxon>Teleostei</taxon>
        <taxon>Neoteleostei</taxon>
        <taxon>Acanthomorphata</taxon>
        <taxon>Ovalentaria</taxon>
        <taxon>Atherinomorphae</taxon>
        <taxon>Cyprinodontiformes</taxon>
        <taxon>Rivulidae</taxon>
        <taxon>Kryptolebias</taxon>
    </lineage>
</organism>
<sequence>MSSRRFTAEEALSQLMNWDSDVEEEISETEDPSEPEDNAIDDPDCQFSHDEEDSEDESAGVPSSDENQETQQSSSTEGTWTSKDGKIKWSTSPHQSQGRLSSCNVIKMTPGPTRFAVTRVDDIESAFQLFISPPIEKIILNMTNLEGRRVFQEKWKPLDPTDLHAYIGILVLAGVYRSKGEATASLWNEENGRPIFRATMSLETFHMISRVIRFDNRDTRADRRERDKLAAIRDVWDKWVEILPLLYNPGPHVTVDEHLVPFRGRCPFRQYMPNKPAKYGIKMWAACDAKSSYVWNLQVYTGKPPGGRPEKNQGMRVVLEMTEGLQGHNITCDNFFTSYRLGDELQKRKLTMLGTVRKNKPELPSEILKMQGRPLHSSKFAFTEKTTLVSYCPKRNKNVLVMSTMHKDASLSTREDMKPQMILDYNSTKGGVDNLDKVTATYSCQRKTAHWPLVVFYNILDVSAYNAYVLWIEINQQWNASKLYRRRLFLEELGKALVTPKIKNRARPARSPAAAAVIAKVQGRASDQPTMDPLDTGAKKRKRCQICPSRDDSKTSTSCVRCKKYICKKHIVTFCPSCGEH</sequence>
<dbReference type="OrthoDB" id="8421601at2759"/>
<dbReference type="RefSeq" id="XP_037836053.1">
    <property type="nucleotide sequence ID" value="XM_037980125.1"/>
</dbReference>
<dbReference type="RefSeq" id="XP_037836058.1">
    <property type="nucleotide sequence ID" value="XM_037980130.1"/>
</dbReference>
<feature type="compositionally biased region" description="Polar residues" evidence="1">
    <location>
        <begin position="69"/>
        <end position="82"/>
    </location>
</feature>
<feature type="compositionally biased region" description="Acidic residues" evidence="1">
    <location>
        <begin position="20"/>
        <end position="58"/>
    </location>
</feature>
<evidence type="ECO:0000313" key="3">
    <source>
        <dbReference type="Ensembl" id="ENSKMAP00000001165.1"/>
    </source>
</evidence>
<dbReference type="GeneID" id="108232288"/>
<dbReference type="RefSeq" id="XP_037836051.1">
    <property type="nucleotide sequence ID" value="XM_037980123.1"/>
</dbReference>
<evidence type="ECO:0000259" key="2">
    <source>
        <dbReference type="Pfam" id="PF13843"/>
    </source>
</evidence>
<dbReference type="AlphaFoldDB" id="A0A3Q2ZEU4"/>
<dbReference type="RefSeq" id="XP_017265468.1">
    <property type="nucleotide sequence ID" value="XM_017409979.3"/>
</dbReference>
<dbReference type="Proteomes" id="UP000264800">
    <property type="component" value="Unplaced"/>
</dbReference>
<dbReference type="Ensembl" id="ENSKMAT00000001203.1">
    <property type="protein sequence ID" value="ENSKMAP00000001165.1"/>
    <property type="gene ID" value="ENSKMAG00000000912.1"/>
</dbReference>
<dbReference type="RefSeq" id="XP_017265461.1">
    <property type="nucleotide sequence ID" value="XM_017409972.3"/>
</dbReference>